<name>A0AAE0VIQ4_9BIVA</name>
<proteinExistence type="predicted"/>
<reference evidence="1" key="2">
    <citation type="journal article" date="2021" name="Genome Biol. Evol.">
        <title>Developing a high-quality reference genome for a parasitic bivalve with doubly uniparental inheritance (Bivalvia: Unionida).</title>
        <authorList>
            <person name="Smith C.H."/>
        </authorList>
    </citation>
    <scope>NUCLEOTIDE SEQUENCE</scope>
    <source>
        <strain evidence="1">CHS0354</strain>
        <tissue evidence="1">Mantle</tissue>
    </source>
</reference>
<reference evidence="1" key="3">
    <citation type="submission" date="2023-05" db="EMBL/GenBank/DDBJ databases">
        <authorList>
            <person name="Smith C.H."/>
        </authorList>
    </citation>
    <scope>NUCLEOTIDE SEQUENCE</scope>
    <source>
        <strain evidence="1">CHS0354</strain>
        <tissue evidence="1">Mantle</tissue>
    </source>
</reference>
<dbReference type="Proteomes" id="UP001195483">
    <property type="component" value="Unassembled WGS sequence"/>
</dbReference>
<organism evidence="1 2">
    <name type="scientific">Potamilus streckersoni</name>
    <dbReference type="NCBI Taxonomy" id="2493646"/>
    <lineage>
        <taxon>Eukaryota</taxon>
        <taxon>Metazoa</taxon>
        <taxon>Spiralia</taxon>
        <taxon>Lophotrochozoa</taxon>
        <taxon>Mollusca</taxon>
        <taxon>Bivalvia</taxon>
        <taxon>Autobranchia</taxon>
        <taxon>Heteroconchia</taxon>
        <taxon>Palaeoheterodonta</taxon>
        <taxon>Unionida</taxon>
        <taxon>Unionoidea</taxon>
        <taxon>Unionidae</taxon>
        <taxon>Ambleminae</taxon>
        <taxon>Lampsilini</taxon>
        <taxon>Potamilus</taxon>
    </lineage>
</organism>
<keyword evidence="2" id="KW-1185">Reference proteome</keyword>
<gene>
    <name evidence="1" type="ORF">CHS0354_018214</name>
</gene>
<dbReference type="EMBL" id="JAEAOA010001128">
    <property type="protein sequence ID" value="KAK3579778.1"/>
    <property type="molecule type" value="Genomic_DNA"/>
</dbReference>
<evidence type="ECO:0000313" key="1">
    <source>
        <dbReference type="EMBL" id="KAK3579778.1"/>
    </source>
</evidence>
<evidence type="ECO:0000313" key="2">
    <source>
        <dbReference type="Proteomes" id="UP001195483"/>
    </source>
</evidence>
<dbReference type="AlphaFoldDB" id="A0AAE0VIQ4"/>
<protein>
    <submittedName>
        <fullName evidence="1">Uncharacterized protein</fullName>
    </submittedName>
</protein>
<accession>A0AAE0VIQ4</accession>
<sequence length="177" mass="20192">MFRIDIGCLKLKKQIIFAEIDNDGLLGIHILQLDEIGLKDKVRKVRIADHYLIPGNCEESIDVYAERHEAKYSSRPYEMIFEPSMNFEKAYPLIMAATVVDINNGITQKVVPQESEVPEHLKELDNSASEQRTEQERIVVAKMLIKYQNTFSKDETDLGQTTLGEHVINTGNETPTQ</sequence>
<comment type="caution">
    <text evidence="1">The sequence shown here is derived from an EMBL/GenBank/DDBJ whole genome shotgun (WGS) entry which is preliminary data.</text>
</comment>
<reference evidence="1" key="1">
    <citation type="journal article" date="2021" name="Genome Biol. Evol.">
        <title>A High-Quality Reference Genome for a Parasitic Bivalve with Doubly Uniparental Inheritance (Bivalvia: Unionida).</title>
        <authorList>
            <person name="Smith C.H."/>
        </authorList>
    </citation>
    <scope>NUCLEOTIDE SEQUENCE</scope>
    <source>
        <strain evidence="1">CHS0354</strain>
    </source>
</reference>